<dbReference type="InterPro" id="IPR009057">
    <property type="entry name" value="Homeodomain-like_sf"/>
</dbReference>
<dbReference type="Gene3D" id="1.10.357.10">
    <property type="entry name" value="Tetracycline Repressor, domain 2"/>
    <property type="match status" value="1"/>
</dbReference>
<evidence type="ECO:0000256" key="2">
    <source>
        <dbReference type="PROSITE-ProRule" id="PRU00335"/>
    </source>
</evidence>
<dbReference type="SUPFAM" id="SSF46689">
    <property type="entry name" value="Homeodomain-like"/>
    <property type="match status" value="1"/>
</dbReference>
<reference evidence="5 6" key="1">
    <citation type="journal article" date="2015" name="Genome Announc.">
        <title>Expanding the biotechnology potential of lactobacilli through comparative genomics of 213 strains and associated genera.</title>
        <authorList>
            <person name="Sun Z."/>
            <person name="Harris H.M."/>
            <person name="McCann A."/>
            <person name="Guo C."/>
            <person name="Argimon S."/>
            <person name="Zhang W."/>
            <person name="Yang X."/>
            <person name="Jeffery I.B."/>
            <person name="Cooney J.C."/>
            <person name="Kagawa T.F."/>
            <person name="Liu W."/>
            <person name="Song Y."/>
            <person name="Salvetti E."/>
            <person name="Wrobel A."/>
            <person name="Rasinkangas P."/>
            <person name="Parkhill J."/>
            <person name="Rea M.C."/>
            <person name="O'Sullivan O."/>
            <person name="Ritari J."/>
            <person name="Douillard F.P."/>
            <person name="Paul Ross R."/>
            <person name="Yang R."/>
            <person name="Briner A.E."/>
            <person name="Felis G.E."/>
            <person name="de Vos W.M."/>
            <person name="Barrangou R."/>
            <person name="Klaenhammer T.R."/>
            <person name="Caufield P.W."/>
            <person name="Cui Y."/>
            <person name="Zhang H."/>
            <person name="O'Toole P.W."/>
        </authorList>
    </citation>
    <scope>NUCLEOTIDE SEQUENCE [LARGE SCALE GENOMIC DNA]</scope>
    <source>
        <strain evidence="5 6">DSM 22696</strain>
    </source>
</reference>
<dbReference type="PANTHER" id="PTHR43479:SF7">
    <property type="entry name" value="TETR-FAMILY TRANSCRIPTIONAL REGULATOR"/>
    <property type="match status" value="1"/>
</dbReference>
<dbReference type="AlphaFoldDB" id="A0A0R2L9T1"/>
<sequence>MKLSAKQQTSRQAQRVLHDFSLALRDLLPQQEFERMTVNDLCTAANYPRSTFYNYFEDKYDLLNYAAGQVIVRLDFDALKTLPEAAILVAAFDRIYQLIDAHRDYVTRVLTRNAECRARSGLSDYLLATVRKTFVDSFKTKGQLPTELLIDHCFATILLVLRWIFVDEHDVGLDEAHRYLASLYGTTLISGGNEIG</sequence>
<evidence type="ECO:0000313" key="6">
    <source>
        <dbReference type="Proteomes" id="UP000051139"/>
    </source>
</evidence>
<dbReference type="InterPro" id="IPR050624">
    <property type="entry name" value="HTH-type_Tx_Regulator"/>
</dbReference>
<name>A0A0R2L9T1_9LACO</name>
<proteinExistence type="predicted"/>
<dbReference type="RefSeq" id="WP_057810661.1">
    <property type="nucleotide sequence ID" value="NZ_BJUD01000006.1"/>
</dbReference>
<dbReference type="PROSITE" id="PS50977">
    <property type="entry name" value="HTH_TETR_2"/>
    <property type="match status" value="1"/>
</dbReference>
<protein>
    <recommendedName>
        <fullName evidence="3">HTH tetR-type domain-containing protein</fullName>
    </recommendedName>
</protein>
<feature type="DNA-binding region" description="H-T-H motif" evidence="2">
    <location>
        <begin position="37"/>
        <end position="56"/>
    </location>
</feature>
<feature type="domain" description="HTH tetR-type" evidence="3">
    <location>
        <begin position="14"/>
        <end position="74"/>
    </location>
</feature>
<keyword evidence="1 2" id="KW-0238">DNA-binding</keyword>
<gene>
    <name evidence="5" type="ORF">IV55_GL001940</name>
    <name evidence="4" type="ORF">LSI01_05640</name>
</gene>
<dbReference type="InterPro" id="IPR001647">
    <property type="entry name" value="HTH_TetR"/>
</dbReference>
<evidence type="ECO:0000313" key="5">
    <source>
        <dbReference type="EMBL" id="KRN95479.1"/>
    </source>
</evidence>
<dbReference type="Proteomes" id="UP000321429">
    <property type="component" value="Unassembled WGS sequence"/>
</dbReference>
<dbReference type="Proteomes" id="UP000051139">
    <property type="component" value="Unassembled WGS sequence"/>
</dbReference>
<evidence type="ECO:0000259" key="3">
    <source>
        <dbReference type="PROSITE" id="PS50977"/>
    </source>
</evidence>
<organism evidence="5 6">
    <name type="scientific">Furfurilactobacillus siliginis</name>
    <dbReference type="NCBI Taxonomy" id="348151"/>
    <lineage>
        <taxon>Bacteria</taxon>
        <taxon>Bacillati</taxon>
        <taxon>Bacillota</taxon>
        <taxon>Bacilli</taxon>
        <taxon>Lactobacillales</taxon>
        <taxon>Lactobacillaceae</taxon>
        <taxon>Furfurilactobacillus</taxon>
    </lineage>
</organism>
<dbReference type="PANTHER" id="PTHR43479">
    <property type="entry name" value="ACREF/ENVCD OPERON REPRESSOR-RELATED"/>
    <property type="match status" value="1"/>
</dbReference>
<dbReference type="GO" id="GO:0003677">
    <property type="term" value="F:DNA binding"/>
    <property type="evidence" value="ECO:0007669"/>
    <property type="project" value="UniProtKB-UniRule"/>
</dbReference>
<dbReference type="Pfam" id="PF00440">
    <property type="entry name" value="TetR_N"/>
    <property type="match status" value="1"/>
</dbReference>
<dbReference type="EMBL" id="JQCB01000008">
    <property type="protein sequence ID" value="KRN95479.1"/>
    <property type="molecule type" value="Genomic_DNA"/>
</dbReference>
<evidence type="ECO:0000256" key="1">
    <source>
        <dbReference type="ARBA" id="ARBA00023125"/>
    </source>
</evidence>
<dbReference type="EMBL" id="BJUD01000006">
    <property type="protein sequence ID" value="GEK28253.1"/>
    <property type="molecule type" value="Genomic_DNA"/>
</dbReference>
<evidence type="ECO:0000313" key="7">
    <source>
        <dbReference type="Proteomes" id="UP000321429"/>
    </source>
</evidence>
<evidence type="ECO:0000313" key="4">
    <source>
        <dbReference type="EMBL" id="GEK28253.1"/>
    </source>
</evidence>
<accession>A0A0R2L9T1</accession>
<keyword evidence="6" id="KW-1185">Reference proteome</keyword>
<dbReference type="PATRIC" id="fig|348151.3.peg.1993"/>
<reference evidence="4 7" key="2">
    <citation type="submission" date="2019-07" db="EMBL/GenBank/DDBJ databases">
        <title>Whole genome shotgun sequence of Lactobacillus siliginis NBRC 101315.</title>
        <authorList>
            <person name="Hosoyama A."/>
            <person name="Uohara A."/>
            <person name="Ohji S."/>
            <person name="Ichikawa N."/>
        </authorList>
    </citation>
    <scope>NUCLEOTIDE SEQUENCE [LARGE SCALE GENOMIC DNA]</scope>
    <source>
        <strain evidence="4 7">NBRC 101315</strain>
    </source>
</reference>
<comment type="caution">
    <text evidence="5">The sequence shown here is derived from an EMBL/GenBank/DDBJ whole genome shotgun (WGS) entry which is preliminary data.</text>
</comment>
<dbReference type="OrthoDB" id="9810250at2"/>
<dbReference type="STRING" id="348151.IV55_GL001940"/>